<feature type="compositionally biased region" description="Basic and acidic residues" evidence="1">
    <location>
        <begin position="158"/>
        <end position="167"/>
    </location>
</feature>
<sequence length="256" mass="29761">MKRIVGQPFKPGKKIFDIIRCIHKHPTLSAKAQILYTEICMRSIDKSYCWPSQILLAKDLNIQVRYVIKCLSELKKEGLIRTEKHKHRNRYYTIWTQYLQDNIQQENEGNPALEQAQTNMSEQAQTNMSLINEKFNKNNSTVEHKSKDLYTNSPPVSDRMRSLDKSSRHAGSVQGKQTPSEVKIPDRVQEIIDHYYYHTDRKIPDPSTKIFKEIINTTKRALNGTLINGDQSLKAYSNRRFSVDEIKQAIDKHALT</sequence>
<comment type="caution">
    <text evidence="2">The sequence shown here is derived from an EMBL/GenBank/DDBJ whole genome shotgun (WGS) entry which is preliminary data.</text>
</comment>
<feature type="region of interest" description="Disordered" evidence="1">
    <location>
        <begin position="141"/>
        <end position="180"/>
    </location>
</feature>
<accession>A0A0F9J912</accession>
<gene>
    <name evidence="2" type="ORF">LCGC14_1485180</name>
</gene>
<feature type="non-terminal residue" evidence="2">
    <location>
        <position position="256"/>
    </location>
</feature>
<dbReference type="AlphaFoldDB" id="A0A0F9J912"/>
<evidence type="ECO:0008006" key="3">
    <source>
        <dbReference type="Google" id="ProtNLM"/>
    </source>
</evidence>
<evidence type="ECO:0000256" key="1">
    <source>
        <dbReference type="SAM" id="MobiDB-lite"/>
    </source>
</evidence>
<dbReference type="EMBL" id="LAZR01010610">
    <property type="protein sequence ID" value="KKM66048.1"/>
    <property type="molecule type" value="Genomic_DNA"/>
</dbReference>
<organism evidence="2">
    <name type="scientific">marine sediment metagenome</name>
    <dbReference type="NCBI Taxonomy" id="412755"/>
    <lineage>
        <taxon>unclassified sequences</taxon>
        <taxon>metagenomes</taxon>
        <taxon>ecological metagenomes</taxon>
    </lineage>
</organism>
<dbReference type="Pfam" id="PF13730">
    <property type="entry name" value="HTH_36"/>
    <property type="match status" value="1"/>
</dbReference>
<dbReference type="InterPro" id="IPR036388">
    <property type="entry name" value="WH-like_DNA-bd_sf"/>
</dbReference>
<dbReference type="Gene3D" id="1.10.10.10">
    <property type="entry name" value="Winged helix-like DNA-binding domain superfamily/Winged helix DNA-binding domain"/>
    <property type="match status" value="1"/>
</dbReference>
<protein>
    <recommendedName>
        <fullName evidence="3">Helix-turn-helix domain-containing protein</fullName>
    </recommendedName>
</protein>
<proteinExistence type="predicted"/>
<evidence type="ECO:0000313" key="2">
    <source>
        <dbReference type="EMBL" id="KKM66048.1"/>
    </source>
</evidence>
<reference evidence="2" key="1">
    <citation type="journal article" date="2015" name="Nature">
        <title>Complex archaea that bridge the gap between prokaryotes and eukaryotes.</title>
        <authorList>
            <person name="Spang A."/>
            <person name="Saw J.H."/>
            <person name="Jorgensen S.L."/>
            <person name="Zaremba-Niedzwiedzka K."/>
            <person name="Martijn J."/>
            <person name="Lind A.E."/>
            <person name="van Eijk R."/>
            <person name="Schleper C."/>
            <person name="Guy L."/>
            <person name="Ettema T.J."/>
        </authorList>
    </citation>
    <scope>NUCLEOTIDE SEQUENCE</scope>
</reference>
<name>A0A0F9J912_9ZZZZ</name>